<dbReference type="STRING" id="1586267.GCA_001418685_02113"/>
<dbReference type="RefSeq" id="WP_055426399.1">
    <property type="nucleotide sequence ID" value="NZ_FCOR01000031.1"/>
</dbReference>
<accession>A0A0X3ATM4</accession>
<organism evidence="1 2">
    <name type="scientific">Apibacter mensalis</name>
    <dbReference type="NCBI Taxonomy" id="1586267"/>
    <lineage>
        <taxon>Bacteria</taxon>
        <taxon>Pseudomonadati</taxon>
        <taxon>Bacteroidota</taxon>
        <taxon>Flavobacteriia</taxon>
        <taxon>Flavobacteriales</taxon>
        <taxon>Weeksellaceae</taxon>
        <taxon>Apibacter</taxon>
    </lineage>
</organism>
<keyword evidence="2" id="KW-1185">Reference proteome</keyword>
<gene>
    <name evidence="1" type="ORF">Ga0061079_1316</name>
</gene>
<protein>
    <recommendedName>
        <fullName evidence="3">HNH endonuclease</fullName>
    </recommendedName>
</protein>
<dbReference type="EMBL" id="FCOR01000031">
    <property type="protein sequence ID" value="CVK17248.1"/>
    <property type="molecule type" value="Genomic_DNA"/>
</dbReference>
<evidence type="ECO:0000313" key="1">
    <source>
        <dbReference type="EMBL" id="CVK17248.1"/>
    </source>
</evidence>
<dbReference type="Proteomes" id="UP000182761">
    <property type="component" value="Unassembled WGS sequence"/>
</dbReference>
<evidence type="ECO:0000313" key="2">
    <source>
        <dbReference type="Proteomes" id="UP000182761"/>
    </source>
</evidence>
<dbReference type="AlphaFoldDB" id="A0A0X3ATM4"/>
<name>A0A0X3ATM4_9FLAO</name>
<reference evidence="1 2" key="1">
    <citation type="submission" date="2016-01" db="EMBL/GenBank/DDBJ databases">
        <authorList>
            <person name="McClelland M."/>
            <person name="Jain A."/>
            <person name="Saraogi P."/>
            <person name="Mendelson R."/>
            <person name="Westerman R."/>
            <person name="SanMiguel P."/>
            <person name="Csonka L."/>
        </authorList>
    </citation>
    <scope>NUCLEOTIDE SEQUENCE [LARGE SCALE GENOMIC DNA]</scope>
    <source>
        <strain evidence="1 2">R-53146</strain>
    </source>
</reference>
<proteinExistence type="predicted"/>
<sequence length="100" mass="11902">MPIDYKKYPKNWLSEIRPRVLKRADNKCEFCGVENYTIKPNGTKVVLTVAHLDHDSENHEVKEERLAALCQACHLKYDLSRHIENRKYGKEFRKNQLKLF</sequence>
<evidence type="ECO:0008006" key="3">
    <source>
        <dbReference type="Google" id="ProtNLM"/>
    </source>
</evidence>